<dbReference type="AlphaFoldDB" id="A0A1V6N557"/>
<feature type="transmembrane region" description="Helical" evidence="2">
    <location>
        <begin position="7"/>
        <end position="25"/>
    </location>
</feature>
<dbReference type="EMBL" id="JXMW01000001">
    <property type="protein sequence ID" value="OQD59858.1"/>
    <property type="molecule type" value="Genomic_DNA"/>
</dbReference>
<keyword evidence="2" id="KW-0472">Membrane</keyword>
<name>A0A1V6N557_METAZ</name>
<accession>A0A1V6N557</accession>
<protein>
    <submittedName>
        <fullName evidence="3">Uncharacterized protein</fullName>
    </submittedName>
</protein>
<keyword evidence="2" id="KW-0812">Transmembrane</keyword>
<evidence type="ECO:0000256" key="2">
    <source>
        <dbReference type="SAM" id="Phobius"/>
    </source>
</evidence>
<dbReference type="RefSeq" id="WP_080459478.1">
    <property type="nucleotide sequence ID" value="NZ_JXMW01000001.1"/>
</dbReference>
<organism evidence="3 4">
    <name type="scientific">Methanobrevibacter arboriphilus JCM 13429 = DSM 1125</name>
    <dbReference type="NCBI Taxonomy" id="1300164"/>
    <lineage>
        <taxon>Archaea</taxon>
        <taxon>Methanobacteriati</taxon>
        <taxon>Methanobacteriota</taxon>
        <taxon>Methanomada group</taxon>
        <taxon>Methanobacteria</taxon>
        <taxon>Methanobacteriales</taxon>
        <taxon>Methanobacteriaceae</taxon>
        <taxon>Methanobrevibacter</taxon>
    </lineage>
</organism>
<evidence type="ECO:0000313" key="4">
    <source>
        <dbReference type="Proteomes" id="UP000191661"/>
    </source>
</evidence>
<evidence type="ECO:0000313" key="3">
    <source>
        <dbReference type="EMBL" id="OQD59858.1"/>
    </source>
</evidence>
<keyword evidence="1" id="KW-0175">Coiled coil</keyword>
<reference evidence="3 4" key="1">
    <citation type="submission" date="2014-12" db="EMBL/GenBank/DDBJ databases">
        <title>Genome sequence of Methanobrevibacter arboriphilicus DH1, DSM1125.</title>
        <authorList>
            <person name="Poehlein A."/>
            <person name="Thauer R.K."/>
            <person name="Seedorf H."/>
            <person name="Daniel R."/>
        </authorList>
    </citation>
    <scope>NUCLEOTIDE SEQUENCE [LARGE SCALE GENOMIC DNA]</scope>
    <source>
        <strain evidence="3 4">DH1</strain>
    </source>
</reference>
<keyword evidence="4" id="KW-1185">Reference proteome</keyword>
<comment type="caution">
    <text evidence="3">The sequence shown here is derived from an EMBL/GenBank/DDBJ whole genome shotgun (WGS) entry which is preliminary data.</text>
</comment>
<evidence type="ECO:0000256" key="1">
    <source>
        <dbReference type="SAM" id="Coils"/>
    </source>
</evidence>
<gene>
    <name evidence="3" type="ORF">MBBAR_1c02670</name>
</gene>
<feature type="coiled-coil region" evidence="1">
    <location>
        <begin position="141"/>
        <end position="171"/>
    </location>
</feature>
<dbReference type="Proteomes" id="UP000191661">
    <property type="component" value="Unassembled WGS sequence"/>
</dbReference>
<keyword evidence="2" id="KW-1133">Transmembrane helix</keyword>
<sequence length="195" mass="22723">MEKKFKILIIVALIIIIGLGSYFAYTSYANAEFDKNLKEAHDYSKMRVDKSDNIQSLPDRPNINQTNDAINSIKKIDKALDEEINSLEKAKNYAQTPEEKKYVDYQLKLKNNYKKWYEKYNNGLNNYKDVINGLKPDDIGLNEANKINKELNELNKESEKIIDNIRELLIKNPQLKDKLESFNFEDSYIGETNTV</sequence>
<proteinExistence type="predicted"/>